<dbReference type="AlphaFoldDB" id="A0A392T756"/>
<proteinExistence type="predicted"/>
<sequence>MCRLNGDKVLEPIITETQHGISLQHDPHQSIEAEVPRGPQETLACCTLDDSLRKTVASNSVPIRRKRNLSCPPGGGRSTI</sequence>
<evidence type="ECO:0000313" key="2">
    <source>
        <dbReference type="Proteomes" id="UP000265520"/>
    </source>
</evidence>
<organism evidence="1 2">
    <name type="scientific">Trifolium medium</name>
    <dbReference type="NCBI Taxonomy" id="97028"/>
    <lineage>
        <taxon>Eukaryota</taxon>
        <taxon>Viridiplantae</taxon>
        <taxon>Streptophyta</taxon>
        <taxon>Embryophyta</taxon>
        <taxon>Tracheophyta</taxon>
        <taxon>Spermatophyta</taxon>
        <taxon>Magnoliopsida</taxon>
        <taxon>eudicotyledons</taxon>
        <taxon>Gunneridae</taxon>
        <taxon>Pentapetalae</taxon>
        <taxon>rosids</taxon>
        <taxon>fabids</taxon>
        <taxon>Fabales</taxon>
        <taxon>Fabaceae</taxon>
        <taxon>Papilionoideae</taxon>
        <taxon>50 kb inversion clade</taxon>
        <taxon>NPAAA clade</taxon>
        <taxon>Hologalegina</taxon>
        <taxon>IRL clade</taxon>
        <taxon>Trifolieae</taxon>
        <taxon>Trifolium</taxon>
    </lineage>
</organism>
<keyword evidence="2" id="KW-1185">Reference proteome</keyword>
<accession>A0A392T756</accession>
<protein>
    <submittedName>
        <fullName evidence="1">Uncharacterized protein</fullName>
    </submittedName>
</protein>
<feature type="non-terminal residue" evidence="1">
    <location>
        <position position="80"/>
    </location>
</feature>
<reference evidence="1 2" key="1">
    <citation type="journal article" date="2018" name="Front. Plant Sci.">
        <title>Red Clover (Trifolium pratense) and Zigzag Clover (T. medium) - A Picture of Genomic Similarities and Differences.</title>
        <authorList>
            <person name="Dluhosova J."/>
            <person name="Istvanek J."/>
            <person name="Nedelnik J."/>
            <person name="Repkova J."/>
        </authorList>
    </citation>
    <scope>NUCLEOTIDE SEQUENCE [LARGE SCALE GENOMIC DNA]</scope>
    <source>
        <strain evidence="2">cv. 10/8</strain>
        <tissue evidence="1">Leaf</tissue>
    </source>
</reference>
<evidence type="ECO:0000313" key="1">
    <source>
        <dbReference type="EMBL" id="MCI56898.1"/>
    </source>
</evidence>
<dbReference type="Proteomes" id="UP000265520">
    <property type="component" value="Unassembled WGS sequence"/>
</dbReference>
<name>A0A392T756_9FABA</name>
<dbReference type="EMBL" id="LXQA010520152">
    <property type="protein sequence ID" value="MCI56898.1"/>
    <property type="molecule type" value="Genomic_DNA"/>
</dbReference>
<comment type="caution">
    <text evidence="1">The sequence shown here is derived from an EMBL/GenBank/DDBJ whole genome shotgun (WGS) entry which is preliminary data.</text>
</comment>